<name>A0A2W4WMR9_9CYAN</name>
<proteinExistence type="predicted"/>
<organism evidence="1 2">
    <name type="scientific">Phormidesmis priestleyi</name>
    <dbReference type="NCBI Taxonomy" id="268141"/>
    <lineage>
        <taxon>Bacteria</taxon>
        <taxon>Bacillati</taxon>
        <taxon>Cyanobacteriota</taxon>
        <taxon>Cyanophyceae</taxon>
        <taxon>Leptolyngbyales</taxon>
        <taxon>Leptolyngbyaceae</taxon>
        <taxon>Phormidesmis</taxon>
    </lineage>
</organism>
<reference evidence="2" key="1">
    <citation type="submission" date="2018-04" db="EMBL/GenBank/DDBJ databases">
        <authorList>
            <person name="Cornet L."/>
        </authorList>
    </citation>
    <scope>NUCLEOTIDE SEQUENCE [LARGE SCALE GENOMIC DNA]</scope>
</reference>
<comment type="caution">
    <text evidence="1">The sequence shown here is derived from an EMBL/GenBank/DDBJ whole genome shotgun (WGS) entry which is preliminary data.</text>
</comment>
<reference evidence="1 2" key="2">
    <citation type="submission" date="2018-06" db="EMBL/GenBank/DDBJ databases">
        <title>Metagenomic assembly of (sub)arctic Cyanobacteria and their associated microbiome from non-axenic cultures.</title>
        <authorList>
            <person name="Baurain D."/>
        </authorList>
    </citation>
    <scope>NUCLEOTIDE SEQUENCE [LARGE SCALE GENOMIC DNA]</scope>
    <source>
        <strain evidence="1">ULC027bin1</strain>
    </source>
</reference>
<dbReference type="EMBL" id="QBMP01000309">
    <property type="protein sequence ID" value="PZO46454.1"/>
    <property type="molecule type" value="Genomic_DNA"/>
</dbReference>
<dbReference type="AlphaFoldDB" id="A0A2W4WMR9"/>
<protein>
    <submittedName>
        <fullName evidence="1">Uncharacterized protein</fullName>
    </submittedName>
</protein>
<gene>
    <name evidence="1" type="ORF">DCF15_20255</name>
</gene>
<evidence type="ECO:0000313" key="1">
    <source>
        <dbReference type="EMBL" id="PZO46454.1"/>
    </source>
</evidence>
<evidence type="ECO:0000313" key="2">
    <source>
        <dbReference type="Proteomes" id="UP000249794"/>
    </source>
</evidence>
<accession>A0A2W4WMR9</accession>
<dbReference type="Proteomes" id="UP000249794">
    <property type="component" value="Unassembled WGS sequence"/>
</dbReference>
<sequence length="79" mass="8597">MPNPNPVQSNELKRKRFQRVIADNSCIPPGTPLASKAIGVKLPTGVDQAIRSLGKEKAAWLREVICMAALNDDLVDEIS</sequence>